<protein>
    <recommendedName>
        <fullName evidence="8">Carbamoyltransferase</fullName>
        <ecNumber evidence="8">6.2.-.-</ecNumber>
    </recommendedName>
</protein>
<keyword evidence="6" id="KW-0862">Zinc</keyword>
<dbReference type="InterPro" id="IPR051060">
    <property type="entry name" value="Carbamoyltrans_HypF-like"/>
</dbReference>
<dbReference type="InterPro" id="IPR043129">
    <property type="entry name" value="ATPase_NBD"/>
</dbReference>
<dbReference type="Gene3D" id="3.90.870.50">
    <property type="match status" value="1"/>
</dbReference>
<feature type="domain" description="Acylphosphatase-like" evidence="10">
    <location>
        <begin position="3"/>
        <end position="90"/>
    </location>
</feature>
<dbReference type="InterPro" id="IPR017968">
    <property type="entry name" value="Acylphosphatase_CS"/>
</dbReference>
<name>A0A951Q0T9_9NOST</name>
<dbReference type="InterPro" id="IPR055128">
    <property type="entry name" value="HypF_C_2"/>
</dbReference>
<dbReference type="SUPFAM" id="SSF54975">
    <property type="entry name" value="Acylphosphatase/BLUF domain-like"/>
    <property type="match status" value="1"/>
</dbReference>
<evidence type="ECO:0000256" key="5">
    <source>
        <dbReference type="ARBA" id="ARBA00022771"/>
    </source>
</evidence>
<dbReference type="SUPFAM" id="SSF53067">
    <property type="entry name" value="Actin-like ATPase domain"/>
    <property type="match status" value="1"/>
</dbReference>
<dbReference type="GO" id="GO:0016743">
    <property type="term" value="F:carboxyl- or carbamoyltransferase activity"/>
    <property type="evidence" value="ECO:0007669"/>
    <property type="project" value="UniProtKB-UniRule"/>
</dbReference>
<reference evidence="12" key="1">
    <citation type="submission" date="2021-05" db="EMBL/GenBank/DDBJ databases">
        <authorList>
            <person name="Pietrasiak N."/>
            <person name="Ward R."/>
            <person name="Stajich J.E."/>
            <person name="Kurbessoian T."/>
        </authorList>
    </citation>
    <scope>NUCLEOTIDE SEQUENCE</scope>
    <source>
        <strain evidence="12">JT2-VF2</strain>
    </source>
</reference>
<keyword evidence="4" id="KW-0479">Metal-binding</keyword>
<dbReference type="InterPro" id="IPR001792">
    <property type="entry name" value="Acylphosphatase-like_dom"/>
</dbReference>
<comment type="pathway">
    <text evidence="1">Protein modification; [NiFe] hydrogenase maturation.</text>
</comment>
<organism evidence="12 13">
    <name type="scientific">Mojavia pulchra JT2-VF2</name>
    <dbReference type="NCBI Taxonomy" id="287848"/>
    <lineage>
        <taxon>Bacteria</taxon>
        <taxon>Bacillati</taxon>
        <taxon>Cyanobacteriota</taxon>
        <taxon>Cyanophyceae</taxon>
        <taxon>Nostocales</taxon>
        <taxon>Nostocaceae</taxon>
    </lineage>
</organism>
<dbReference type="GO" id="GO:0008270">
    <property type="term" value="F:zinc ion binding"/>
    <property type="evidence" value="ECO:0007669"/>
    <property type="project" value="UniProtKB-KW"/>
</dbReference>
<dbReference type="Gene3D" id="3.30.110.120">
    <property type="match status" value="1"/>
</dbReference>
<evidence type="ECO:0000256" key="7">
    <source>
        <dbReference type="ARBA" id="ARBA00048220"/>
    </source>
</evidence>
<accession>A0A951Q0T9</accession>
<feature type="active site" evidence="9">
    <location>
        <position position="36"/>
    </location>
</feature>
<evidence type="ECO:0000313" key="12">
    <source>
        <dbReference type="EMBL" id="MBW4562332.1"/>
    </source>
</evidence>
<dbReference type="EMBL" id="JAHHHN010000007">
    <property type="protein sequence ID" value="MBW4562332.1"/>
    <property type="molecule type" value="Genomic_DNA"/>
</dbReference>
<keyword evidence="3 12" id="KW-0436">Ligase</keyword>
<dbReference type="InterPro" id="IPR004421">
    <property type="entry name" value="Carbamoyltransferase_HypF"/>
</dbReference>
<evidence type="ECO:0000256" key="2">
    <source>
        <dbReference type="ARBA" id="ARBA00008097"/>
    </source>
</evidence>
<dbReference type="InterPro" id="IPR036046">
    <property type="entry name" value="Acylphosphatase-like_dom_sf"/>
</dbReference>
<dbReference type="InterPro" id="IPR011125">
    <property type="entry name" value="Znf_HypF"/>
</dbReference>
<dbReference type="PROSITE" id="PS51160">
    <property type="entry name" value="ACYLPHOSPHATASE_3"/>
    <property type="match status" value="1"/>
</dbReference>
<dbReference type="GO" id="GO:0003998">
    <property type="term" value="F:acylphosphatase activity"/>
    <property type="evidence" value="ECO:0007669"/>
    <property type="project" value="UniProtKB-EC"/>
</dbReference>
<feature type="active site" evidence="9">
    <location>
        <position position="18"/>
    </location>
</feature>
<dbReference type="Gene3D" id="3.30.420.40">
    <property type="match status" value="1"/>
</dbReference>
<dbReference type="GO" id="GO:0016874">
    <property type="term" value="F:ligase activity"/>
    <property type="evidence" value="ECO:0007669"/>
    <property type="project" value="UniProtKB-UniRule"/>
</dbReference>
<evidence type="ECO:0000256" key="8">
    <source>
        <dbReference type="PIRNR" id="PIRNR006256"/>
    </source>
</evidence>
<sequence>MAIEEIRVRGTVQGVGFRPAVYRLAKACGLQGDVCNDGQGVLIRAAGSEAALAEFIIRLQQECPPLTRIQEIIRTPCVSEFNFEDFVIANSVTSKVKTEISPDAATCPQCQQEIFDPFSRFYRYPFTNCTHCGPRLSIIRAIPYDRCNTSMSAFVMCSECEKEYHDVENRRFHAQPVACHVCGPNAWLERADGKSVTASMFSMLDDVDAVCTLLQKGEIVAIKGLGGIHLACDATVEAAVQKLRRRKKRYHKPLALMARDIEVIAEYCTINPKERELLTSPAAPIVLLKRKRLGTGHWALGTGEEIITQHSIAPSVAPGQNSLGFMLPYTPLHHLILKRMNRPIVLTSGNLSDEPQCIDNDEARDRLGKIADYFLLHNRDIINRVDDSVVRVIGDKVQTIRRARGYAPIAINLPPGFDKVTSILAMGSELKNTFCLLREGQAILSQHLGDLENAAAFNAYQDSLNLYLNLFEHQPQVIAIDKHPEYLSTKLGKQLASVNKIKIYSIQHHHAHIAACMAENNIPLNSQPVLGIALDGLGYGEDGTLWGGEFLLADYREFRRLATFKPVAMIGGEQAIYQPWRNTYTQLLAADTWDNLTQKYGDLEILKFLDKKPLQLLNQLIEQGINSPMASSAGRLFDAVAGAIGICREECSYEGQAAIAMEALADMDSLNKHEETQNYHFNFTFLDSIYCIDPKTMWQALLKDLQQQIPQAIIASKFHQSLAKAIVEMVKHLSQENLINQVVLTGGVFQNCILLEQVTKGLQTLEINVLTHSLVPANDGGISLGQAVIAAAQLII</sequence>
<dbReference type="InterPro" id="IPR041440">
    <property type="entry name" value="HypF_C"/>
</dbReference>
<dbReference type="NCBIfam" id="TIGR00143">
    <property type="entry name" value="hypF"/>
    <property type="match status" value="1"/>
</dbReference>
<gene>
    <name evidence="12" type="primary">hypF</name>
    <name evidence="12" type="ORF">KME32_14505</name>
</gene>
<dbReference type="FunFam" id="3.30.420.40:FF:000124">
    <property type="entry name" value="Carbamoyltransferase HypF"/>
    <property type="match status" value="1"/>
</dbReference>
<dbReference type="Pfam" id="PF07503">
    <property type="entry name" value="zf-HYPF"/>
    <property type="match status" value="2"/>
</dbReference>
<evidence type="ECO:0000256" key="1">
    <source>
        <dbReference type="ARBA" id="ARBA00004711"/>
    </source>
</evidence>
<evidence type="ECO:0000259" key="11">
    <source>
        <dbReference type="PROSITE" id="PS51163"/>
    </source>
</evidence>
<dbReference type="PROSITE" id="PS51163">
    <property type="entry name" value="YRDC"/>
    <property type="match status" value="1"/>
</dbReference>
<evidence type="ECO:0000256" key="9">
    <source>
        <dbReference type="PROSITE-ProRule" id="PRU00520"/>
    </source>
</evidence>
<dbReference type="GO" id="GO:0003725">
    <property type="term" value="F:double-stranded RNA binding"/>
    <property type="evidence" value="ECO:0007669"/>
    <property type="project" value="InterPro"/>
</dbReference>
<comment type="catalytic activity">
    <reaction evidence="7">
        <text>C-terminal L-cysteinyl-[HypE protein] + carbamoyl phosphate + ATP + H2O = C-terminal S-carboxamide-L-cysteinyl-[HypE protein] + AMP + phosphate + diphosphate + H(+)</text>
        <dbReference type="Rhea" id="RHEA:55636"/>
        <dbReference type="Rhea" id="RHEA-COMP:14247"/>
        <dbReference type="Rhea" id="RHEA-COMP:14392"/>
        <dbReference type="ChEBI" id="CHEBI:15377"/>
        <dbReference type="ChEBI" id="CHEBI:15378"/>
        <dbReference type="ChEBI" id="CHEBI:30616"/>
        <dbReference type="ChEBI" id="CHEBI:33019"/>
        <dbReference type="ChEBI" id="CHEBI:43474"/>
        <dbReference type="ChEBI" id="CHEBI:58228"/>
        <dbReference type="ChEBI" id="CHEBI:76913"/>
        <dbReference type="ChEBI" id="CHEBI:139126"/>
        <dbReference type="ChEBI" id="CHEBI:456215"/>
    </reaction>
</comment>
<dbReference type="GO" id="GO:0051604">
    <property type="term" value="P:protein maturation"/>
    <property type="evidence" value="ECO:0007669"/>
    <property type="project" value="TreeGrafter"/>
</dbReference>
<dbReference type="InterPro" id="IPR006070">
    <property type="entry name" value="Sua5-like_dom"/>
</dbReference>
<comment type="caution">
    <text evidence="12">The sequence shown here is derived from an EMBL/GenBank/DDBJ whole genome shotgun (WGS) entry which is preliminary data.</text>
</comment>
<dbReference type="SUPFAM" id="SSF55821">
    <property type="entry name" value="YrdC/RibB"/>
    <property type="match status" value="1"/>
</dbReference>
<evidence type="ECO:0000256" key="6">
    <source>
        <dbReference type="ARBA" id="ARBA00022833"/>
    </source>
</evidence>
<evidence type="ECO:0000313" key="13">
    <source>
        <dbReference type="Proteomes" id="UP000715781"/>
    </source>
</evidence>
<dbReference type="Pfam" id="PF01300">
    <property type="entry name" value="Sua5_yciO_yrdC"/>
    <property type="match status" value="1"/>
</dbReference>
<evidence type="ECO:0000256" key="4">
    <source>
        <dbReference type="ARBA" id="ARBA00022723"/>
    </source>
</evidence>
<dbReference type="Gene3D" id="3.30.420.360">
    <property type="match status" value="1"/>
</dbReference>
<reference evidence="12" key="2">
    <citation type="journal article" date="2022" name="Microbiol. Resour. Announc.">
        <title>Metagenome Sequencing to Explore Phylogenomics of Terrestrial Cyanobacteria.</title>
        <authorList>
            <person name="Ward R.D."/>
            <person name="Stajich J.E."/>
            <person name="Johansen J.R."/>
            <person name="Huntemann M."/>
            <person name="Clum A."/>
            <person name="Foster B."/>
            <person name="Foster B."/>
            <person name="Roux S."/>
            <person name="Palaniappan K."/>
            <person name="Varghese N."/>
            <person name="Mukherjee S."/>
            <person name="Reddy T.B.K."/>
            <person name="Daum C."/>
            <person name="Copeland A."/>
            <person name="Chen I.A."/>
            <person name="Ivanova N.N."/>
            <person name="Kyrpides N.C."/>
            <person name="Shapiro N."/>
            <person name="Eloe-Fadrosh E.A."/>
            <person name="Pietrasiak N."/>
        </authorList>
    </citation>
    <scope>NUCLEOTIDE SEQUENCE</scope>
    <source>
        <strain evidence="12">JT2-VF2</strain>
    </source>
</reference>
<dbReference type="PANTHER" id="PTHR42959:SF1">
    <property type="entry name" value="CARBAMOYLTRANSFERASE HYPF"/>
    <property type="match status" value="1"/>
</dbReference>
<dbReference type="InterPro" id="IPR017945">
    <property type="entry name" value="DHBP_synth_RibB-like_a/b_dom"/>
</dbReference>
<dbReference type="Pfam" id="PF00708">
    <property type="entry name" value="Acylphosphatase"/>
    <property type="match status" value="1"/>
</dbReference>
<comment type="catalytic activity">
    <reaction evidence="9">
        <text>an acyl phosphate + H2O = a carboxylate + phosphate + H(+)</text>
        <dbReference type="Rhea" id="RHEA:14965"/>
        <dbReference type="ChEBI" id="CHEBI:15377"/>
        <dbReference type="ChEBI" id="CHEBI:15378"/>
        <dbReference type="ChEBI" id="CHEBI:29067"/>
        <dbReference type="ChEBI" id="CHEBI:43474"/>
        <dbReference type="ChEBI" id="CHEBI:59918"/>
        <dbReference type="EC" id="3.6.1.7"/>
    </reaction>
</comment>
<proteinExistence type="inferred from homology"/>
<dbReference type="Proteomes" id="UP000715781">
    <property type="component" value="Unassembled WGS sequence"/>
</dbReference>
<dbReference type="Pfam" id="PF17788">
    <property type="entry name" value="HypF_C"/>
    <property type="match status" value="1"/>
</dbReference>
<comment type="similarity">
    <text evidence="2 8">Belongs to the carbamoyltransferase HypF family.</text>
</comment>
<keyword evidence="9" id="KW-0378">Hydrolase</keyword>
<feature type="domain" description="YrdC-like" evidence="11">
    <location>
        <begin position="204"/>
        <end position="405"/>
    </location>
</feature>
<dbReference type="PROSITE" id="PS00150">
    <property type="entry name" value="ACYLPHOSPHATASE_1"/>
    <property type="match status" value="1"/>
</dbReference>
<dbReference type="Pfam" id="PF22521">
    <property type="entry name" value="HypF_C_2"/>
    <property type="match status" value="1"/>
</dbReference>
<evidence type="ECO:0000256" key="3">
    <source>
        <dbReference type="ARBA" id="ARBA00022598"/>
    </source>
</evidence>
<dbReference type="PIRSF" id="PIRSF006256">
    <property type="entry name" value="CMPcnvr_hdrg_mat"/>
    <property type="match status" value="1"/>
</dbReference>
<evidence type="ECO:0000259" key="10">
    <source>
        <dbReference type="PROSITE" id="PS51160"/>
    </source>
</evidence>
<keyword evidence="5" id="KW-0863">Zinc-finger</keyword>
<dbReference type="EC" id="6.2.-.-" evidence="8"/>
<dbReference type="PANTHER" id="PTHR42959">
    <property type="entry name" value="CARBAMOYLTRANSFERASE"/>
    <property type="match status" value="1"/>
</dbReference>
<dbReference type="AlphaFoldDB" id="A0A951Q0T9"/>